<organism evidence="1 2">
    <name type="scientific">Centaurea solstitialis</name>
    <name type="common">yellow star-thistle</name>
    <dbReference type="NCBI Taxonomy" id="347529"/>
    <lineage>
        <taxon>Eukaryota</taxon>
        <taxon>Viridiplantae</taxon>
        <taxon>Streptophyta</taxon>
        <taxon>Embryophyta</taxon>
        <taxon>Tracheophyta</taxon>
        <taxon>Spermatophyta</taxon>
        <taxon>Magnoliopsida</taxon>
        <taxon>eudicotyledons</taxon>
        <taxon>Gunneridae</taxon>
        <taxon>Pentapetalae</taxon>
        <taxon>asterids</taxon>
        <taxon>campanulids</taxon>
        <taxon>Asterales</taxon>
        <taxon>Asteraceae</taxon>
        <taxon>Carduoideae</taxon>
        <taxon>Cardueae</taxon>
        <taxon>Centaureinae</taxon>
        <taxon>Centaurea</taxon>
    </lineage>
</organism>
<accession>A0AA38W335</accession>
<proteinExistence type="predicted"/>
<evidence type="ECO:0000313" key="1">
    <source>
        <dbReference type="EMBL" id="KAJ9535894.1"/>
    </source>
</evidence>
<dbReference type="AlphaFoldDB" id="A0AA38W335"/>
<sequence>MNKQEHWAPIISKFQSKLSKWKALTLSAGGRLILCKSVLVYTFSHYSSLQKKSFAFLKIEIFWGMKDDEKKIPWVAWSKICADLEDGGLGVGSLKAQNIALIAKWWWRFYTDDGGLWKAVIRAFHGPSGSLSSSFGGRKQAGLWRYICRIQMDLSKVNVPLNGLFRCVIGSNSNFSFWKDEWVHGGTLKDRFLFV</sequence>
<dbReference type="PANTHER" id="PTHR33116">
    <property type="entry name" value="REVERSE TRANSCRIPTASE ZINC-BINDING DOMAIN-CONTAINING PROTEIN-RELATED-RELATED"/>
    <property type="match status" value="1"/>
</dbReference>
<protein>
    <recommendedName>
        <fullName evidence="3">RNA-directed DNA polymerase, eukaryota, Reverse transcriptase zinc-binding domain protein</fullName>
    </recommendedName>
</protein>
<dbReference type="EMBL" id="JARYMX010000100">
    <property type="protein sequence ID" value="KAJ9535894.1"/>
    <property type="molecule type" value="Genomic_DNA"/>
</dbReference>
<dbReference type="Proteomes" id="UP001172457">
    <property type="component" value="Unassembled WGS sequence"/>
</dbReference>
<name>A0AA38W335_9ASTR</name>
<reference evidence="1" key="1">
    <citation type="submission" date="2023-03" db="EMBL/GenBank/DDBJ databases">
        <title>Chromosome-scale reference genome and RAD-based genetic map of yellow starthistle (Centaurea solstitialis) reveal putative structural variation and QTLs associated with invader traits.</title>
        <authorList>
            <person name="Reatini B."/>
            <person name="Cang F.A."/>
            <person name="Jiang Q."/>
            <person name="Mckibben M.T.W."/>
            <person name="Barker M.S."/>
            <person name="Rieseberg L.H."/>
            <person name="Dlugosch K.M."/>
        </authorList>
    </citation>
    <scope>NUCLEOTIDE SEQUENCE</scope>
    <source>
        <strain evidence="1">CAN-66</strain>
        <tissue evidence="1">Leaf</tissue>
    </source>
</reference>
<keyword evidence="2" id="KW-1185">Reference proteome</keyword>
<dbReference type="PANTHER" id="PTHR33116:SF79">
    <property type="entry name" value="REVERSE TRANSCRIPTASE DOMAIN, ZINC FINGER, CCHC-TYPE-RELATED"/>
    <property type="match status" value="1"/>
</dbReference>
<evidence type="ECO:0008006" key="3">
    <source>
        <dbReference type="Google" id="ProtNLM"/>
    </source>
</evidence>
<evidence type="ECO:0000313" key="2">
    <source>
        <dbReference type="Proteomes" id="UP001172457"/>
    </source>
</evidence>
<gene>
    <name evidence="1" type="ORF">OSB04_un000950</name>
</gene>
<comment type="caution">
    <text evidence="1">The sequence shown here is derived from an EMBL/GenBank/DDBJ whole genome shotgun (WGS) entry which is preliminary data.</text>
</comment>